<dbReference type="RefSeq" id="XP_045962615.1">
    <property type="nucleotide sequence ID" value="XM_046095509.1"/>
</dbReference>
<dbReference type="Proteomes" id="UP000758603">
    <property type="component" value="Unassembled WGS sequence"/>
</dbReference>
<dbReference type="AlphaFoldDB" id="A0A9P8UUF2"/>
<comment type="caution">
    <text evidence="1">The sequence shown here is derived from an EMBL/GenBank/DDBJ whole genome shotgun (WGS) entry which is preliminary data.</text>
</comment>
<organism evidence="1 2">
    <name type="scientific">Truncatella angustata</name>
    <dbReference type="NCBI Taxonomy" id="152316"/>
    <lineage>
        <taxon>Eukaryota</taxon>
        <taxon>Fungi</taxon>
        <taxon>Dikarya</taxon>
        <taxon>Ascomycota</taxon>
        <taxon>Pezizomycotina</taxon>
        <taxon>Sordariomycetes</taxon>
        <taxon>Xylariomycetidae</taxon>
        <taxon>Amphisphaeriales</taxon>
        <taxon>Sporocadaceae</taxon>
        <taxon>Truncatella</taxon>
    </lineage>
</organism>
<dbReference type="OrthoDB" id="5419927at2759"/>
<gene>
    <name evidence="1" type="ORF">BKA67DRAFT_213127</name>
</gene>
<dbReference type="PANTHER" id="PTHR40619">
    <property type="entry name" value="FUNGAL STAND N-TERMINAL GOODBYE DOMAIN-CONTAINING PROTEIN"/>
    <property type="match status" value="1"/>
</dbReference>
<proteinExistence type="predicted"/>
<reference evidence="1" key="1">
    <citation type="journal article" date="2021" name="Nat. Commun.">
        <title>Genetic determinants of endophytism in the Arabidopsis root mycobiome.</title>
        <authorList>
            <person name="Mesny F."/>
            <person name="Miyauchi S."/>
            <person name="Thiergart T."/>
            <person name="Pickel B."/>
            <person name="Atanasova L."/>
            <person name="Karlsson M."/>
            <person name="Huettel B."/>
            <person name="Barry K.W."/>
            <person name="Haridas S."/>
            <person name="Chen C."/>
            <person name="Bauer D."/>
            <person name="Andreopoulos W."/>
            <person name="Pangilinan J."/>
            <person name="LaButti K."/>
            <person name="Riley R."/>
            <person name="Lipzen A."/>
            <person name="Clum A."/>
            <person name="Drula E."/>
            <person name="Henrissat B."/>
            <person name="Kohler A."/>
            <person name="Grigoriev I.V."/>
            <person name="Martin F.M."/>
            <person name="Hacquard S."/>
        </authorList>
    </citation>
    <scope>NUCLEOTIDE SEQUENCE</scope>
    <source>
        <strain evidence="1">MPI-SDFR-AT-0073</strain>
    </source>
</reference>
<evidence type="ECO:0000313" key="1">
    <source>
        <dbReference type="EMBL" id="KAH6658381.1"/>
    </source>
</evidence>
<dbReference type="GeneID" id="70124402"/>
<dbReference type="EMBL" id="JAGPXC010000002">
    <property type="protein sequence ID" value="KAH6658381.1"/>
    <property type="molecule type" value="Genomic_DNA"/>
</dbReference>
<accession>A0A9P8UUF2</accession>
<keyword evidence="2" id="KW-1185">Reference proteome</keyword>
<protein>
    <submittedName>
        <fullName evidence="1">Uncharacterized protein</fullName>
    </submittedName>
</protein>
<evidence type="ECO:0000313" key="2">
    <source>
        <dbReference type="Proteomes" id="UP000758603"/>
    </source>
</evidence>
<sequence length="513" mass="57391">MDTANKCLEKLKLPPMEISQGSDWNAVQARMEHACSAIEKVSARDNEMSGMAGKMKKAFRGLCKNAGTGKMFTSMIPDDMGGSILSGGLNVIFTTLEQTSVHREAVYKALERLPRILNDHVQYLELANEDAEVHRRTAKLYTEVLLTLDHILRWYMTHAFVAGAKRLLNPSALSTNLNDRLAEVNLAAKDLKARGVHVIRRQTQEKLSEISTVQEWTSYENVKVRRRLDEIDLNIKRIADRSDLYEGIETAVYDSLQSLLQGVVKNLTIKNTEARDSISTTPSITCENVLEELETEIDVSRVHALQGSPRLREWLTVDEGSLLLVNGGATDPLDLSTSFANARMIHALMEQSLERREGLEIIPLVYLCSQHRNYYRDVDASPTSLAMSLLLQLIDHFPGFKGADLQECLDETDGEDVISICSSLGRLVRRLPSSAVVYLILDGLSFFGTPVARMKELRRVIHHLVSLHREGSRATLKFMFSSSTRSRHFGDLFEEDEILNVPASPVPMGGPEA</sequence>
<dbReference type="PANTHER" id="PTHR40619:SF3">
    <property type="entry name" value="FUNGAL STAND N-TERMINAL GOODBYE DOMAIN-CONTAINING PROTEIN"/>
    <property type="match status" value="1"/>
</dbReference>
<name>A0A9P8UUF2_9PEZI</name>